<reference evidence="6" key="1">
    <citation type="submission" date="2022-02" db="EMBL/GenBank/DDBJ databases">
        <title>Vibrio sp. nov, a new bacterium isolated from seawater.</title>
        <authorList>
            <person name="Yuan Y."/>
        </authorList>
    </citation>
    <scope>NUCLEOTIDE SEQUENCE</scope>
    <source>
        <strain evidence="6">ZSDZ65</strain>
    </source>
</reference>
<dbReference type="PANTHER" id="PTHR47506">
    <property type="entry name" value="TRANSCRIPTIONAL REGULATORY PROTEIN"/>
    <property type="match status" value="1"/>
</dbReference>
<dbReference type="PROSITE" id="PS50977">
    <property type="entry name" value="HTH_TETR_2"/>
    <property type="match status" value="1"/>
</dbReference>
<dbReference type="SUPFAM" id="SSF46689">
    <property type="entry name" value="Homeodomain-like"/>
    <property type="match status" value="1"/>
</dbReference>
<gene>
    <name evidence="6" type="ORF">MD535_12415</name>
</gene>
<dbReference type="PRINTS" id="PR00455">
    <property type="entry name" value="HTHTETR"/>
</dbReference>
<sequence>MEYKTETRDKILDVAETLFTKHGYKGTSLRTLTSKAKVNVASVNYHFGDKKSLIRQLLNRYLSELMPAIHDSLERLNQQAHFTLEDVFKAVKGPLCSLNSIKPNGMSRFLLLLSKGYSDIQGHLRWFILTRYKKTLDLFVTSVRASCGEIDDAELFWRLHFSLGTFIFAIGSSKALTEIASSTFNQHNADAEAIIDRLIPYLAAGIVAEPNATLSTPTPSI</sequence>
<comment type="caution">
    <text evidence="6">The sequence shown here is derived from an EMBL/GenBank/DDBJ whole genome shotgun (WGS) entry which is preliminary data.</text>
</comment>
<feature type="DNA-binding region" description="H-T-H motif" evidence="4">
    <location>
        <begin position="28"/>
        <end position="47"/>
    </location>
</feature>
<evidence type="ECO:0000256" key="1">
    <source>
        <dbReference type="ARBA" id="ARBA00023015"/>
    </source>
</evidence>
<dbReference type="PANTHER" id="PTHR47506:SF1">
    <property type="entry name" value="HTH-TYPE TRANSCRIPTIONAL REGULATOR YJDC"/>
    <property type="match status" value="1"/>
</dbReference>
<dbReference type="PROSITE" id="PS01081">
    <property type="entry name" value="HTH_TETR_1"/>
    <property type="match status" value="1"/>
</dbReference>
<keyword evidence="1" id="KW-0805">Transcription regulation</keyword>
<organism evidence="6 7">
    <name type="scientific">Vibrio qingdaonensis</name>
    <dbReference type="NCBI Taxonomy" id="2829491"/>
    <lineage>
        <taxon>Bacteria</taxon>
        <taxon>Pseudomonadati</taxon>
        <taxon>Pseudomonadota</taxon>
        <taxon>Gammaproteobacteria</taxon>
        <taxon>Vibrionales</taxon>
        <taxon>Vibrionaceae</taxon>
        <taxon>Vibrio</taxon>
    </lineage>
</organism>
<dbReference type="AlphaFoldDB" id="A0A9X3CQI4"/>
<dbReference type="InterPro" id="IPR036271">
    <property type="entry name" value="Tet_transcr_reg_TetR-rel_C_sf"/>
</dbReference>
<evidence type="ECO:0000313" key="6">
    <source>
        <dbReference type="EMBL" id="MCW8346800.1"/>
    </source>
</evidence>
<keyword evidence="2 4" id="KW-0238">DNA-binding</keyword>
<keyword evidence="3" id="KW-0804">Transcription</keyword>
<keyword evidence="7" id="KW-1185">Reference proteome</keyword>
<dbReference type="InterPro" id="IPR041586">
    <property type="entry name" value="PsrA_TetR_C"/>
</dbReference>
<dbReference type="Proteomes" id="UP001155587">
    <property type="component" value="Unassembled WGS sequence"/>
</dbReference>
<evidence type="ECO:0000259" key="5">
    <source>
        <dbReference type="PROSITE" id="PS50977"/>
    </source>
</evidence>
<proteinExistence type="predicted"/>
<dbReference type="Pfam" id="PF17939">
    <property type="entry name" value="TetR_C_30"/>
    <property type="match status" value="1"/>
</dbReference>
<dbReference type="EMBL" id="JAKRRY010000015">
    <property type="protein sequence ID" value="MCW8346800.1"/>
    <property type="molecule type" value="Genomic_DNA"/>
</dbReference>
<evidence type="ECO:0000313" key="7">
    <source>
        <dbReference type="Proteomes" id="UP001155587"/>
    </source>
</evidence>
<evidence type="ECO:0000256" key="4">
    <source>
        <dbReference type="PROSITE-ProRule" id="PRU00335"/>
    </source>
</evidence>
<dbReference type="Pfam" id="PF00440">
    <property type="entry name" value="TetR_N"/>
    <property type="match status" value="1"/>
</dbReference>
<protein>
    <submittedName>
        <fullName evidence="6">TetR family transcriptional regulator</fullName>
    </submittedName>
</protein>
<dbReference type="RefSeq" id="WP_265675340.1">
    <property type="nucleotide sequence ID" value="NZ_JAKRRY010000015.1"/>
</dbReference>
<dbReference type="GO" id="GO:0003677">
    <property type="term" value="F:DNA binding"/>
    <property type="evidence" value="ECO:0007669"/>
    <property type="project" value="UniProtKB-UniRule"/>
</dbReference>
<evidence type="ECO:0000256" key="2">
    <source>
        <dbReference type="ARBA" id="ARBA00023125"/>
    </source>
</evidence>
<feature type="domain" description="HTH tetR-type" evidence="5">
    <location>
        <begin position="5"/>
        <end position="65"/>
    </location>
</feature>
<evidence type="ECO:0000256" key="3">
    <source>
        <dbReference type="ARBA" id="ARBA00023163"/>
    </source>
</evidence>
<dbReference type="InterPro" id="IPR023772">
    <property type="entry name" value="DNA-bd_HTH_TetR-type_CS"/>
</dbReference>
<dbReference type="Gene3D" id="1.10.357.10">
    <property type="entry name" value="Tetracycline Repressor, domain 2"/>
    <property type="match status" value="1"/>
</dbReference>
<dbReference type="InterPro" id="IPR001647">
    <property type="entry name" value="HTH_TetR"/>
</dbReference>
<accession>A0A9X3CQI4</accession>
<name>A0A9X3CQI4_9VIBR</name>
<dbReference type="SUPFAM" id="SSF48498">
    <property type="entry name" value="Tetracyclin repressor-like, C-terminal domain"/>
    <property type="match status" value="1"/>
</dbReference>
<dbReference type="InterPro" id="IPR009057">
    <property type="entry name" value="Homeodomain-like_sf"/>
</dbReference>